<evidence type="ECO:0000256" key="5">
    <source>
        <dbReference type="ARBA" id="ARBA00022801"/>
    </source>
</evidence>
<keyword evidence="17" id="KW-0808">Transferase</keyword>
<evidence type="ECO:0000256" key="7">
    <source>
        <dbReference type="ARBA" id="ARBA00024494"/>
    </source>
</evidence>
<evidence type="ECO:0000256" key="14">
    <source>
        <dbReference type="ARBA" id="ARBA00048548"/>
    </source>
</evidence>
<evidence type="ECO:0000256" key="10">
    <source>
        <dbReference type="ARBA" id="ARBA00030436"/>
    </source>
</evidence>
<evidence type="ECO:0000256" key="8">
    <source>
        <dbReference type="ARBA" id="ARBA00024499"/>
    </source>
</evidence>
<dbReference type="GO" id="GO:0005524">
    <property type="term" value="F:ATP binding"/>
    <property type="evidence" value="ECO:0007669"/>
    <property type="project" value="InterPro"/>
</dbReference>
<evidence type="ECO:0000256" key="3">
    <source>
        <dbReference type="ARBA" id="ARBA00022603"/>
    </source>
</evidence>
<dbReference type="InterPro" id="IPR039530">
    <property type="entry name" value="L_methyltransferase_rhabdo"/>
</dbReference>
<evidence type="ECO:0000256" key="9">
    <source>
        <dbReference type="ARBA" id="ARBA00026099"/>
    </source>
</evidence>
<comment type="catalytic activity">
    <reaction evidence="13">
        <text>a 5'-end (5'-triphosphoguanosine)-adenylyl-adenylyl-cytidylyl-adenosine in mRNA + 2 S-adenosyl-L-methionine = a 5'-end (N(7)-methyl 5'-triphosphoguanosine)-(2'-O-methyladenylyl)-adenylyl-cytidylyl-adenosine in mRNA + 2 S-adenosyl-L-homocysteine + H(+)</text>
        <dbReference type="Rhea" id="RHEA:65376"/>
        <dbReference type="Rhea" id="RHEA-COMP:16797"/>
        <dbReference type="Rhea" id="RHEA-COMP:16798"/>
        <dbReference type="ChEBI" id="CHEBI:15378"/>
        <dbReference type="ChEBI" id="CHEBI:57856"/>
        <dbReference type="ChEBI" id="CHEBI:59789"/>
        <dbReference type="ChEBI" id="CHEBI:156483"/>
        <dbReference type="ChEBI" id="CHEBI:156484"/>
        <dbReference type="EC" id="2.1.1.375"/>
    </reaction>
</comment>
<dbReference type="EC" id="2.1.1.375" evidence="9"/>
<dbReference type="EMBL" id="MK026564">
    <property type="protein sequence ID" value="AYP67529.1"/>
    <property type="molecule type" value="Genomic_RNA"/>
</dbReference>
<dbReference type="InterPro" id="IPR039736">
    <property type="entry name" value="L_poly_C"/>
</dbReference>
<evidence type="ECO:0000256" key="1">
    <source>
        <dbReference type="ARBA" id="ARBA00012494"/>
    </source>
</evidence>
<dbReference type="Pfam" id="PF14314">
    <property type="entry name" value="Methyltrans_Mon_2nd"/>
    <property type="match status" value="1"/>
</dbReference>
<comment type="catalytic activity">
    <reaction evidence="12">
        <text>a 5'-end (5'-triphosphoguanosine)-adenylyl-adenylyl-cytidylyl-adenosine in mRNA + S-adenosyl-L-methionine = a 5'-end (5'-triphosphoguanosine)-(2'-O-methyladenylyl)-adenylyl-cytidylyl-adenosine in mRNA + S-adenosyl-L-homocysteine + H(+)</text>
        <dbReference type="Rhea" id="RHEA:65380"/>
        <dbReference type="Rhea" id="RHEA-COMP:16797"/>
        <dbReference type="Rhea" id="RHEA-COMP:16801"/>
        <dbReference type="ChEBI" id="CHEBI:15378"/>
        <dbReference type="ChEBI" id="CHEBI:57856"/>
        <dbReference type="ChEBI" id="CHEBI:59789"/>
        <dbReference type="ChEBI" id="CHEBI:156482"/>
        <dbReference type="ChEBI" id="CHEBI:156484"/>
    </reaction>
</comment>
<dbReference type="EC" id="2.7.7.48" evidence="1"/>
<reference evidence="17" key="1">
    <citation type="submission" date="2018-10" db="EMBL/GenBank/DDBJ databases">
        <title>Extensive Diversity of RNA Viruses in Australian Ticks.</title>
        <authorList>
            <person name="Harvey E."/>
            <person name="Rose K."/>
            <person name="Eden J.-S."/>
            <person name="Lo N."/>
            <person name="Abeyasuriya T."/>
            <person name="Shi M."/>
            <person name="Doggett S.L."/>
            <person name="Holmes E.C."/>
        </authorList>
    </citation>
    <scope>NUCLEOTIDE SEQUENCE</scope>
</reference>
<name>A0A3G3BTN7_9VIRU</name>
<comment type="catalytic activity">
    <reaction evidence="7">
        <text>a 5'-end triphospho-adenylyl-adenylyl-cytidylyl-adenosine in mRNA + GDP + H(+) = a 5'-end (5'-triphosphoguanosine)-adenylyl-adenylyl-cytidylyl-adenosine in mRNA + diphosphate</text>
        <dbReference type="Rhea" id="RHEA:65436"/>
        <dbReference type="Rhea" id="RHEA-COMP:16797"/>
        <dbReference type="Rhea" id="RHEA-COMP:16799"/>
        <dbReference type="ChEBI" id="CHEBI:15378"/>
        <dbReference type="ChEBI" id="CHEBI:33019"/>
        <dbReference type="ChEBI" id="CHEBI:58189"/>
        <dbReference type="ChEBI" id="CHEBI:156484"/>
        <dbReference type="ChEBI" id="CHEBI:156503"/>
        <dbReference type="EC" id="2.7.7.88"/>
    </reaction>
</comment>
<evidence type="ECO:0000259" key="15">
    <source>
        <dbReference type="PROSITE" id="PS50526"/>
    </source>
</evidence>
<keyword evidence="6" id="KW-0511">Multifunctional enzyme</keyword>
<evidence type="ECO:0000256" key="4">
    <source>
        <dbReference type="ARBA" id="ARBA00022691"/>
    </source>
</evidence>
<organism evidence="17">
    <name type="scientific">Manly virus</name>
    <dbReference type="NCBI Taxonomy" id="2485873"/>
    <lineage>
        <taxon>Viruses</taxon>
        <taxon>Riboviria</taxon>
    </lineage>
</organism>
<dbReference type="Pfam" id="PF00946">
    <property type="entry name" value="Mononeg_RNA_pol"/>
    <property type="match status" value="1"/>
</dbReference>
<evidence type="ECO:0000256" key="2">
    <source>
        <dbReference type="ARBA" id="ARBA00012582"/>
    </source>
</evidence>
<dbReference type="GO" id="GO:0004482">
    <property type="term" value="F:mRNA 5'-cap (guanine-N7-)-methyltransferase activity"/>
    <property type="evidence" value="ECO:0007669"/>
    <property type="project" value="InterPro"/>
</dbReference>
<feature type="domain" description="RdRp catalytic" evidence="15">
    <location>
        <begin position="628"/>
        <end position="814"/>
    </location>
</feature>
<accession>A0A3G3BTN7</accession>
<keyword evidence="3" id="KW-0489">Methyltransferase</keyword>
<keyword evidence="4" id="KW-0949">S-adenosyl-L-methionine</keyword>
<sequence>MAAYEDYSLEEIPGPGDDWGPEFFELGEDVTYPITAQEKIKLSGVLNSTDYNLNSPLIRDHSDAILKGLRGQGKPGRFLRNEEIERQISSLHHLPCDWTEFSAGSGFHSWLPEGVYQKGLSCRHLSSLWSQNLDENVEAMSVVQDFWLHLTGTELGDSLDLLKGNWRDVESIGSMGKRLVEDGEAYWFFHVLTLLMNSNSETERDSLLLSTHKMFQVTLRKDGPTKFCFSGIHSDFGRFHVGPGVVLLEEPGRLFDRNMILMIKDTMVARFCTKLSLIKSLESSEDISRLKRLTELYQLGDEILACKGNDVFDILQLLEPFCNERLSELASSARPLIPRSLKFREFLTQEILKLELRCRGLVTPFFGTISAEKDYRQVLIYFGCFRHWGHPFIDYLQGLRKLHSQVTLEKVIDESYAKALASDLAYIVLKNQFDNRKKWFVNSELMTDDHPLFEHVINCTWPTPAQIQDMGDIWADLPIIPCFEIPPSIDPSVLYADKSHSPNRQEVLNHVARGVPGPIPSKKVLQTALGTPQRDLKEFLTEVNDKGLPWDSLVIGLKGKEREIKKVGRFFSLMSWDLREYFVSTEYLIKTYFVPLFHGLTMADDLKALTKKMIESSIGHGHDDYKIIGFANHLDYEKWNNHQRRNATSPVFTVMGRFFGLPNLFSRTHEFFENSLIYYGERPDLMRVEGRVMKNKTGDIVCWEGQAGGLEGLRQKGWSVLNLLVILREAKVRNTRVRTLAQGDNQVICTQYRIPEGLDETSLIIQLDAASKNNFHIMEAIIRGTEKLGLIINQKETLISSDYLAYGKVPVFRGNIEPVESKKYSRVTCVPNDQVPSLGNAIAAVATNSLTVAQFSRSVRYPMINYCMFSCLILTILRFHSPLLKGPLLPENTTKKTKKLFTLRALYLDPSLGGVSGMSLTRFLIRMFPDPITEGLSFWRVLYLKSPSHLVKELAIHAGYPKLARPSVEALSKLIEKPSSLNVPKGLSATTLLRNEIRKSLTQQAPTIKNKLVAQSLIYLRKEESRVLLFLKSVQPLFPRFLSEFYAATFLGITESVVSLFQNSRTIRTVFSGHFSREVGKLIRKSELMGVRVLTAPLRGLRGMWNCSSTHADKLRRMSWGEQVYGTTVPHPLEMLSSVSSGTSLCKSCMKGSKESDHVSVCYPHGLDISGYKKGKLCAYLGSNTMESTSLLMPWEKEVKIPLLERASKLRSAINWFVESNSKLASSILENLKSLTGLDWKEDLVEYSRTGSALHRFYSSRQSNGGFASTSPSSLSWILVTTDTMTGLADQNHDFMYQSTLLYSQLVSLERNFCTYPKLYQHHFHIGCRDCIREIQEITLESQWVLSFPSVHEVVSRMSGGLSMAFSSISSLPVARGDWSTLSTTEQCFHVGVAQGALFGFLCSDNDAQSQDSSIFPSNLASKLCSLPYLMGILKGLCMAATYSAVYRRSTMRGEPRSALIGGAYYLIEQLCDTPGFISYLNSPNFIRVLTSIHHRIAPSYPPSARHLGALGKGYLHYHVLHDTLTQPLWSTTGQTLWIFSDFRTPRLSGLMILSHRLWEMLKDGHWTKKICLEVVEIKNIISYFCSRDRLHLADQVTQVPNLDLLKSTTANTRWCPSEVRHAVRAVVQDESLDEGDPWGPEWTGYIKKVILNFSSFPGVLPPGQSTPRINDPLISGLRPFQFATGAHYKLRSILKELPPVRGFLCGGDGSGGMTAAILRCSRGARGIFNSLLDLTDRHLRGVAPGPPSAVAALPPGWRDRCVNWRDCWKDPSDLSLKSTWDHFVLLKSRHGLNLNLLVFDMEVISEEMSEAIESHLRDYLYRLLDLDGCLVYKMYGTREEKRNGEGIGRLGCLFKSSWAVTTEITSTHSSEFYLVGRDLIQTKITATYLCPQSLQETLSSLPANSSFESEFDRACRLKPEIMLEGIPSNLIPSGEVEFTALFSELGLETGVAAHFASLLAYQSTQRVNPLGLILTGLILLSNSIVNTTRWVVKDYSPPSDQRLQRLLSAFIGTWEFCAWLYQAVPIGQRTRYFLEKPVFFYYNVTPRASPSRVGMGLEWDWFTPQWSSKRLIKAEHPATIGQVIRVWTRFWTRRQREVPQWPELRETIYYFITAFNKGIHPDDILHHTGLFYPIYGLRIFRKACWKTLSPEDRPIVSTYPLDPWALPSGSWSS</sequence>
<dbReference type="InterPro" id="IPR026890">
    <property type="entry name" value="Mononeg_mRNAcap"/>
</dbReference>
<evidence type="ECO:0000256" key="12">
    <source>
        <dbReference type="ARBA" id="ARBA00047332"/>
    </source>
</evidence>
<dbReference type="PROSITE" id="PS51590">
    <property type="entry name" value="SAM_MT_MNV_L"/>
    <property type="match status" value="1"/>
</dbReference>
<evidence type="ECO:0000256" key="6">
    <source>
        <dbReference type="ARBA" id="ARBA00023268"/>
    </source>
</evidence>
<dbReference type="PROSITE" id="PS50526">
    <property type="entry name" value="RDRP_SSRNA_NEG_NONSEG"/>
    <property type="match status" value="1"/>
</dbReference>
<comment type="catalytic activity">
    <reaction evidence="8">
        <text>a 5'-end (5'-triphosphoguanosine)-(2'-O-methyladenylyl)-adenylyl-cytidylyl-adenosine in mRNA + S-adenosyl-L-methionine = a 5'-end (N(7)-methyl 5'-triphosphoguanosine)-(2'-O-methyladenylyl)-adenylyl-cytidylyl-adenosine in mRNA + S-adenosyl-L-homocysteine</text>
        <dbReference type="Rhea" id="RHEA:65440"/>
        <dbReference type="Rhea" id="RHEA-COMP:16798"/>
        <dbReference type="Rhea" id="RHEA-COMP:16801"/>
        <dbReference type="ChEBI" id="CHEBI:57856"/>
        <dbReference type="ChEBI" id="CHEBI:59789"/>
        <dbReference type="ChEBI" id="CHEBI:156482"/>
        <dbReference type="ChEBI" id="CHEBI:156483"/>
    </reaction>
</comment>
<dbReference type="Pfam" id="PF21080">
    <property type="entry name" value="Methyltrans_Mon_1st"/>
    <property type="match status" value="1"/>
</dbReference>
<dbReference type="GO" id="GO:0003968">
    <property type="term" value="F:RNA-directed RNA polymerase activity"/>
    <property type="evidence" value="ECO:0007669"/>
    <property type="project" value="UniProtKB-KW"/>
</dbReference>
<evidence type="ECO:0000259" key="16">
    <source>
        <dbReference type="PROSITE" id="PS51590"/>
    </source>
</evidence>
<keyword evidence="5" id="KW-0378">Hydrolase</keyword>
<protein>
    <recommendedName>
        <fullName evidence="11">Replicase</fullName>
        <ecNumber evidence="9">2.1.1.375</ecNumber>
        <ecNumber evidence="1">2.7.7.48</ecNumber>
        <ecNumber evidence="2">2.7.7.88</ecNumber>
    </recommendedName>
    <alternativeName>
        <fullName evidence="10">Transcriptase</fullName>
    </alternativeName>
</protein>
<dbReference type="InterPro" id="IPR025786">
    <property type="entry name" value="Mononega_L_MeTrfase"/>
</dbReference>
<evidence type="ECO:0000313" key="17">
    <source>
        <dbReference type="EMBL" id="AYP67529.1"/>
    </source>
</evidence>
<dbReference type="InterPro" id="IPR048397">
    <property type="entry name" value="Methyltrans_Mon_CD"/>
</dbReference>
<dbReference type="NCBIfam" id="TIGR04198">
    <property type="entry name" value="paramyx_RNAcap"/>
    <property type="match status" value="1"/>
</dbReference>
<proteinExistence type="predicted"/>
<dbReference type="GO" id="GO:0016787">
    <property type="term" value="F:hydrolase activity"/>
    <property type="evidence" value="ECO:0007669"/>
    <property type="project" value="UniProtKB-KW"/>
</dbReference>
<evidence type="ECO:0000256" key="13">
    <source>
        <dbReference type="ARBA" id="ARBA00047370"/>
    </source>
</evidence>
<comment type="catalytic activity">
    <reaction evidence="14">
        <text>GTP + H2O = GDP + phosphate + H(+)</text>
        <dbReference type="Rhea" id="RHEA:19669"/>
        <dbReference type="ChEBI" id="CHEBI:15377"/>
        <dbReference type="ChEBI" id="CHEBI:15378"/>
        <dbReference type="ChEBI" id="CHEBI:37565"/>
        <dbReference type="ChEBI" id="CHEBI:43474"/>
        <dbReference type="ChEBI" id="CHEBI:58189"/>
    </reaction>
</comment>
<feature type="domain" description="Mononegavirus-type SAM-dependent 2'-O-MTase" evidence="16">
    <location>
        <begin position="1679"/>
        <end position="1876"/>
    </location>
</feature>
<dbReference type="EC" id="2.7.7.88" evidence="2"/>
<dbReference type="InterPro" id="IPR014023">
    <property type="entry name" value="Mononeg_RNA_pol_cat"/>
</dbReference>
<keyword evidence="17" id="KW-0548">Nucleotidyltransferase</keyword>
<evidence type="ECO:0000256" key="11">
    <source>
        <dbReference type="ARBA" id="ARBA00031012"/>
    </source>
</evidence>
<dbReference type="Pfam" id="PF14318">
    <property type="entry name" value="Mononeg_mRNAcap"/>
    <property type="match status" value="1"/>
</dbReference>
<keyword evidence="17" id="KW-0696">RNA-directed RNA polymerase</keyword>